<name>T1CT41_9ZZZZ</name>
<dbReference type="CDD" id="cd17521">
    <property type="entry name" value="RMtype1_S_Sau13435ORF2165P_TRD2-CR2_like"/>
    <property type="match status" value="1"/>
</dbReference>
<reference evidence="5" key="1">
    <citation type="submission" date="2013-08" db="EMBL/GenBank/DDBJ databases">
        <authorList>
            <person name="Mendez C."/>
            <person name="Richter M."/>
            <person name="Ferrer M."/>
            <person name="Sanchez J."/>
        </authorList>
    </citation>
    <scope>NUCLEOTIDE SEQUENCE</scope>
</reference>
<comment type="similarity">
    <text evidence="1">Belongs to the type-I restriction system S methylase family.</text>
</comment>
<dbReference type="PANTHER" id="PTHR30408">
    <property type="entry name" value="TYPE-1 RESTRICTION ENZYME ECOKI SPECIFICITY PROTEIN"/>
    <property type="match status" value="1"/>
</dbReference>
<evidence type="ECO:0000259" key="4">
    <source>
        <dbReference type="Pfam" id="PF01420"/>
    </source>
</evidence>
<feature type="domain" description="Type I restriction modification DNA specificity" evidence="4">
    <location>
        <begin position="27"/>
        <end position="124"/>
    </location>
</feature>
<dbReference type="Gene3D" id="3.90.220.20">
    <property type="entry name" value="DNA methylase specificity domains"/>
    <property type="match status" value="1"/>
</dbReference>
<proteinExistence type="inferred from homology"/>
<evidence type="ECO:0000256" key="2">
    <source>
        <dbReference type="ARBA" id="ARBA00022747"/>
    </source>
</evidence>
<reference evidence="5" key="2">
    <citation type="journal article" date="2014" name="ISME J.">
        <title>Microbial stratification in low pH oxic and suboxic macroscopic growths along an acid mine drainage.</title>
        <authorList>
            <person name="Mendez-Garcia C."/>
            <person name="Mesa V."/>
            <person name="Sprenger R.R."/>
            <person name="Richter M."/>
            <person name="Diez M.S."/>
            <person name="Solano J."/>
            <person name="Bargiela R."/>
            <person name="Golyshina O.V."/>
            <person name="Manteca A."/>
            <person name="Ramos J.L."/>
            <person name="Gallego J.R."/>
            <person name="Llorente I."/>
            <person name="Martins Dos Santos V.A."/>
            <person name="Jensen O.N."/>
            <person name="Pelaez A.I."/>
            <person name="Sanchez J."/>
            <person name="Ferrer M."/>
        </authorList>
    </citation>
    <scope>NUCLEOTIDE SEQUENCE</scope>
</reference>
<gene>
    <name evidence="5" type="ORF">B1A_05409</name>
</gene>
<dbReference type="GO" id="GO:0009307">
    <property type="term" value="P:DNA restriction-modification system"/>
    <property type="evidence" value="ECO:0007669"/>
    <property type="project" value="UniProtKB-KW"/>
</dbReference>
<dbReference type="PANTHER" id="PTHR30408:SF12">
    <property type="entry name" value="TYPE I RESTRICTION ENZYME MJAVIII SPECIFICITY SUBUNIT"/>
    <property type="match status" value="1"/>
</dbReference>
<keyword evidence="2" id="KW-0680">Restriction system</keyword>
<dbReference type="InterPro" id="IPR044946">
    <property type="entry name" value="Restrct_endonuc_typeI_TRD_sf"/>
</dbReference>
<organism evidence="5">
    <name type="scientific">mine drainage metagenome</name>
    <dbReference type="NCBI Taxonomy" id="410659"/>
    <lineage>
        <taxon>unclassified sequences</taxon>
        <taxon>metagenomes</taxon>
        <taxon>ecological metagenomes</taxon>
    </lineage>
</organism>
<feature type="non-terminal residue" evidence="5">
    <location>
        <position position="125"/>
    </location>
</feature>
<protein>
    <submittedName>
        <fullName evidence="5">Subunit S of type I restriction-modification system</fullName>
    </submittedName>
</protein>
<dbReference type="GO" id="GO:0003677">
    <property type="term" value="F:DNA binding"/>
    <property type="evidence" value="ECO:0007669"/>
    <property type="project" value="UniProtKB-KW"/>
</dbReference>
<feature type="non-terminal residue" evidence="5">
    <location>
        <position position="1"/>
    </location>
</feature>
<dbReference type="SUPFAM" id="SSF116734">
    <property type="entry name" value="DNA methylase specificity domain"/>
    <property type="match status" value="1"/>
</dbReference>
<keyword evidence="3" id="KW-0238">DNA-binding</keyword>
<accession>T1CT41</accession>
<comment type="caution">
    <text evidence="5">The sequence shown here is derived from an EMBL/GenBank/DDBJ whole genome shotgun (WGS) entry which is preliminary data.</text>
</comment>
<dbReference type="AlphaFoldDB" id="T1CT41"/>
<evidence type="ECO:0000256" key="1">
    <source>
        <dbReference type="ARBA" id="ARBA00010923"/>
    </source>
</evidence>
<dbReference type="Pfam" id="PF01420">
    <property type="entry name" value="Methylase_S"/>
    <property type="match status" value="1"/>
</dbReference>
<dbReference type="EMBL" id="AUZX01003939">
    <property type="protein sequence ID" value="EQD72530.1"/>
    <property type="molecule type" value="Genomic_DNA"/>
</dbReference>
<evidence type="ECO:0000313" key="5">
    <source>
        <dbReference type="EMBL" id="EQD72530.1"/>
    </source>
</evidence>
<dbReference type="InterPro" id="IPR052021">
    <property type="entry name" value="Type-I_RS_S_subunit"/>
</dbReference>
<sequence>GRIRLLRTTDITSGEIDWSTVPFCTDEPPDVDKYLLHEGDIVISRAGSVGVSYLITRVKPSVFASYLIRFRPGPAVEGRYLAYFLKSRDYWQQIADNTSGIAIPNVNASKISDIRLPLAPLALQR</sequence>
<evidence type="ECO:0000256" key="3">
    <source>
        <dbReference type="ARBA" id="ARBA00023125"/>
    </source>
</evidence>
<dbReference type="InterPro" id="IPR000055">
    <property type="entry name" value="Restrct_endonuc_typeI_TRD"/>
</dbReference>